<dbReference type="AlphaFoldDB" id="A0A6P6VWF5"/>
<gene>
    <name evidence="2" type="primary">LOC113727472</name>
</gene>
<evidence type="ECO:0000313" key="1">
    <source>
        <dbReference type="Proteomes" id="UP001652660"/>
    </source>
</evidence>
<dbReference type="NCBIfam" id="TIGR01615">
    <property type="entry name" value="A_thal_3542"/>
    <property type="match status" value="1"/>
</dbReference>
<dbReference type="Proteomes" id="UP001652660">
    <property type="component" value="Chromosome 2c"/>
</dbReference>
<dbReference type="PANTHER" id="PTHR31579:SF84">
    <property type="entry name" value="F21O3.6 PROTEIN"/>
    <property type="match status" value="1"/>
</dbReference>
<evidence type="ECO:0000313" key="2">
    <source>
        <dbReference type="RefSeq" id="XP_027107468.2"/>
    </source>
</evidence>
<dbReference type="InterPro" id="IPR006502">
    <property type="entry name" value="PDDEXK-like"/>
</dbReference>
<accession>A0A6P6VWF5</accession>
<organism evidence="1 2">
    <name type="scientific">Coffea arabica</name>
    <name type="common">Arabian coffee</name>
    <dbReference type="NCBI Taxonomy" id="13443"/>
    <lineage>
        <taxon>Eukaryota</taxon>
        <taxon>Viridiplantae</taxon>
        <taxon>Streptophyta</taxon>
        <taxon>Embryophyta</taxon>
        <taxon>Tracheophyta</taxon>
        <taxon>Spermatophyta</taxon>
        <taxon>Magnoliopsida</taxon>
        <taxon>eudicotyledons</taxon>
        <taxon>Gunneridae</taxon>
        <taxon>Pentapetalae</taxon>
        <taxon>asterids</taxon>
        <taxon>lamiids</taxon>
        <taxon>Gentianales</taxon>
        <taxon>Rubiaceae</taxon>
        <taxon>Ixoroideae</taxon>
        <taxon>Gardenieae complex</taxon>
        <taxon>Bertiereae - Coffeeae clade</taxon>
        <taxon>Coffeeae</taxon>
        <taxon>Coffea</taxon>
    </lineage>
</organism>
<proteinExistence type="predicted"/>
<reference evidence="1" key="1">
    <citation type="journal article" date="2025" name="Foods">
        <title>Unveiling the Microbial Signatures of Arabica Coffee Cherries: Insights into Ripeness Specific Diversity, Functional Traits, and Implications for Quality and Safety.</title>
        <authorList>
            <consortium name="RefSeq"/>
            <person name="Tenea G.N."/>
            <person name="Cifuentes V."/>
            <person name="Reyes P."/>
            <person name="Cevallos-Vallejos M."/>
        </authorList>
    </citation>
    <scope>NUCLEOTIDE SEQUENCE [LARGE SCALE GENOMIC DNA]</scope>
</reference>
<protein>
    <recommendedName>
        <fullName evidence="3">Plant-specific domain TIGR01615 family protein-like</fullName>
    </recommendedName>
</protein>
<dbReference type="Pfam" id="PF04720">
    <property type="entry name" value="PDDEXK_6"/>
    <property type="match status" value="1"/>
</dbReference>
<keyword evidence="1" id="KW-1185">Reference proteome</keyword>
<dbReference type="OrthoDB" id="548115at2759"/>
<reference evidence="2" key="2">
    <citation type="submission" date="2025-08" db="UniProtKB">
        <authorList>
            <consortium name="RefSeq"/>
        </authorList>
    </citation>
    <scope>IDENTIFICATION</scope>
    <source>
        <tissue evidence="2">Leaves</tissue>
    </source>
</reference>
<dbReference type="RefSeq" id="XP_027107468.2">
    <property type="nucleotide sequence ID" value="XM_027251667.2"/>
</dbReference>
<dbReference type="PANTHER" id="PTHR31579">
    <property type="entry name" value="OS03G0796600 PROTEIN"/>
    <property type="match status" value="1"/>
</dbReference>
<dbReference type="GeneID" id="113727472"/>
<evidence type="ECO:0008006" key="3">
    <source>
        <dbReference type="Google" id="ProtNLM"/>
    </source>
</evidence>
<name>A0A6P6VWF5_COFAR</name>
<sequence length="337" mass="37899">MMDILPLTAQRPEYTKAYSPPLLPLFSSVQPLIIFHFISYHITPPKMSGFGRMKRVTDPLHDKVKARIVPDCFSSGGSDHRAAAYDEEDVISPSLSELVYGSLVDDACSDSPADDDSDSERDSSVRYYDSAVNSAEDSMNRIAQKKNADSLEKMLCADVTKAMEVFSGVKSNMPVLRRNVMAFLRKLGYNAAICKTKWESSGGLSSGDYEFIDVLRFHPPNRSTRYIVDLDFAKEFEIARPTAQYEHAVRSIPRVFIGRSEELKQVLKVMSDAAKRSLKSRGLLLPPWRKHRYMQSKWLGAYKRTTNIAPVFPQPPPLMQKLTVKCRSVGFDVVAVS</sequence>